<dbReference type="Pfam" id="PF00072">
    <property type="entry name" value="Response_reg"/>
    <property type="match status" value="1"/>
</dbReference>
<organism evidence="11 12">
    <name type="scientific">Paenibacillus eucommiae</name>
    <dbReference type="NCBI Taxonomy" id="1355755"/>
    <lineage>
        <taxon>Bacteria</taxon>
        <taxon>Bacillati</taxon>
        <taxon>Bacillota</taxon>
        <taxon>Bacilli</taxon>
        <taxon>Bacillales</taxon>
        <taxon>Paenibacillaceae</taxon>
        <taxon>Paenibacillus</taxon>
    </lineage>
</organism>
<dbReference type="PANTHER" id="PTHR42713">
    <property type="entry name" value="HISTIDINE KINASE-RELATED"/>
    <property type="match status" value="1"/>
</dbReference>
<dbReference type="PANTHER" id="PTHR42713:SF3">
    <property type="entry name" value="TRANSCRIPTIONAL REGULATORY PROTEIN HPTR"/>
    <property type="match status" value="1"/>
</dbReference>
<dbReference type="InterPro" id="IPR018060">
    <property type="entry name" value="HTH_AraC"/>
</dbReference>
<comment type="subcellular location">
    <subcellularLocation>
        <location evidence="1">Cytoplasm</location>
    </subcellularLocation>
</comment>
<dbReference type="InterPro" id="IPR001789">
    <property type="entry name" value="Sig_transdc_resp-reg_receiver"/>
</dbReference>
<keyword evidence="3 8" id="KW-0597">Phosphoprotein</keyword>
<feature type="modified residue" description="4-aspartylphosphate" evidence="8">
    <location>
        <position position="55"/>
    </location>
</feature>
<evidence type="ECO:0000256" key="1">
    <source>
        <dbReference type="ARBA" id="ARBA00004496"/>
    </source>
</evidence>
<dbReference type="InterPro" id="IPR018062">
    <property type="entry name" value="HTH_AraC-typ_CS"/>
</dbReference>
<dbReference type="InterPro" id="IPR011006">
    <property type="entry name" value="CheY-like_superfamily"/>
</dbReference>
<dbReference type="PROSITE" id="PS01124">
    <property type="entry name" value="HTH_ARAC_FAMILY_2"/>
    <property type="match status" value="1"/>
</dbReference>
<evidence type="ECO:0000259" key="9">
    <source>
        <dbReference type="PROSITE" id="PS01124"/>
    </source>
</evidence>
<evidence type="ECO:0000256" key="5">
    <source>
        <dbReference type="ARBA" id="ARBA00023015"/>
    </source>
</evidence>
<dbReference type="Pfam" id="PF12833">
    <property type="entry name" value="HTH_18"/>
    <property type="match status" value="1"/>
</dbReference>
<evidence type="ECO:0000256" key="6">
    <source>
        <dbReference type="ARBA" id="ARBA00023125"/>
    </source>
</evidence>
<proteinExistence type="predicted"/>
<feature type="domain" description="Response regulatory" evidence="10">
    <location>
        <begin position="3"/>
        <end position="120"/>
    </location>
</feature>
<dbReference type="EMBL" id="JAGGLB010000012">
    <property type="protein sequence ID" value="MBP1992071.1"/>
    <property type="molecule type" value="Genomic_DNA"/>
</dbReference>
<feature type="domain" description="HTH araC/xylS-type" evidence="9">
    <location>
        <begin position="416"/>
        <end position="514"/>
    </location>
</feature>
<protein>
    <submittedName>
        <fullName evidence="11">Two-component system response regulator YesN</fullName>
    </submittedName>
</protein>
<evidence type="ECO:0000313" key="12">
    <source>
        <dbReference type="Proteomes" id="UP001519287"/>
    </source>
</evidence>
<dbReference type="InterPro" id="IPR051552">
    <property type="entry name" value="HptR"/>
</dbReference>
<keyword evidence="12" id="KW-1185">Reference proteome</keyword>
<dbReference type="Gene3D" id="1.10.10.60">
    <property type="entry name" value="Homeodomain-like"/>
    <property type="match status" value="2"/>
</dbReference>
<dbReference type="SUPFAM" id="SSF52172">
    <property type="entry name" value="CheY-like"/>
    <property type="match status" value="1"/>
</dbReference>
<keyword evidence="5" id="KW-0805">Transcription regulation</keyword>
<accession>A0ABS4IYL7</accession>
<dbReference type="PROSITE" id="PS00041">
    <property type="entry name" value="HTH_ARAC_FAMILY_1"/>
    <property type="match status" value="1"/>
</dbReference>
<evidence type="ECO:0000259" key="10">
    <source>
        <dbReference type="PROSITE" id="PS50110"/>
    </source>
</evidence>
<gene>
    <name evidence="11" type="ORF">J2Z66_003679</name>
</gene>
<dbReference type="InterPro" id="IPR009057">
    <property type="entry name" value="Homeodomain-like_sf"/>
</dbReference>
<evidence type="ECO:0000256" key="3">
    <source>
        <dbReference type="ARBA" id="ARBA00022553"/>
    </source>
</evidence>
<keyword evidence="6" id="KW-0238">DNA-binding</keyword>
<dbReference type="CDD" id="cd17536">
    <property type="entry name" value="REC_YesN-like"/>
    <property type="match status" value="1"/>
</dbReference>
<dbReference type="InterPro" id="IPR020449">
    <property type="entry name" value="Tscrpt_reg_AraC-type_HTH"/>
</dbReference>
<dbReference type="SMART" id="SM00448">
    <property type="entry name" value="REC"/>
    <property type="match status" value="1"/>
</dbReference>
<evidence type="ECO:0000313" key="11">
    <source>
        <dbReference type="EMBL" id="MBP1992071.1"/>
    </source>
</evidence>
<keyword evidence="4" id="KW-0902">Two-component regulatory system</keyword>
<evidence type="ECO:0000256" key="7">
    <source>
        <dbReference type="ARBA" id="ARBA00023163"/>
    </source>
</evidence>
<dbReference type="PROSITE" id="PS50110">
    <property type="entry name" value="RESPONSE_REGULATORY"/>
    <property type="match status" value="1"/>
</dbReference>
<keyword evidence="2" id="KW-0963">Cytoplasm</keyword>
<reference evidence="11 12" key="1">
    <citation type="submission" date="2021-03" db="EMBL/GenBank/DDBJ databases">
        <title>Genomic Encyclopedia of Type Strains, Phase IV (KMG-IV): sequencing the most valuable type-strain genomes for metagenomic binning, comparative biology and taxonomic classification.</title>
        <authorList>
            <person name="Goeker M."/>
        </authorList>
    </citation>
    <scope>NUCLEOTIDE SEQUENCE [LARGE SCALE GENOMIC DNA]</scope>
    <source>
        <strain evidence="11 12">DSM 26048</strain>
    </source>
</reference>
<dbReference type="SMART" id="SM00342">
    <property type="entry name" value="HTH_ARAC"/>
    <property type="match status" value="1"/>
</dbReference>
<evidence type="ECO:0000256" key="2">
    <source>
        <dbReference type="ARBA" id="ARBA00022490"/>
    </source>
</evidence>
<dbReference type="Gene3D" id="3.40.50.2300">
    <property type="match status" value="1"/>
</dbReference>
<dbReference type="RefSeq" id="WP_209972789.1">
    <property type="nucleotide sequence ID" value="NZ_JAGGLB010000012.1"/>
</dbReference>
<dbReference type="Proteomes" id="UP001519287">
    <property type="component" value="Unassembled WGS sequence"/>
</dbReference>
<evidence type="ECO:0000256" key="8">
    <source>
        <dbReference type="PROSITE-ProRule" id="PRU00169"/>
    </source>
</evidence>
<comment type="caution">
    <text evidence="11">The sequence shown here is derived from an EMBL/GenBank/DDBJ whole genome shotgun (WGS) entry which is preliminary data.</text>
</comment>
<keyword evidence="7" id="KW-0804">Transcription</keyword>
<sequence>MKSVLIVDDEPFVRAGLKESIDWQKFGYDHIYEADNGLKGLHDYKRLQPDLIVTDIRMPIMDGIDFCTEMLKLNRDAKIIVLSSYMDFEYVRQAFKLGVIDYLLKHQMTEQQLAPILLRLEEEDKKRGGSFNRLGKQAYLRHWLAGTLSAVAESHAEPYSFSAEDHLQIINIQIDDYKWIRKSSTLWRNPAEMEARAAAVAEEVLASYKSDITELHEGSLFAIIAFSNSLSRSEAHTLAVQITHKLQQKLQSELGIAVSALYHPLLVSVDKLPECYKRMNAQKGHFHCRGDIDAYGSGSVQQAGSGTQRIDLAEWKNNLLQGQYAWLTKELRNLWLHKGPGLSDNEIRMCFSEIVNALYNEFQAASLLPSSEGLLDVSVEHFNTFEGLYEWSVSCVEQLERLSSAAVKKAGSSKIRSIQQYIDAHLHEDLTLDAMAEKMHFNKMYLSDLFKQAVGITYTQYVTEARVAHARRLLTQSTLSIQEISEQVGFNDAAYFIKTFRKYTGQPPLKFRKQSVKQ</sequence>
<evidence type="ECO:0000256" key="4">
    <source>
        <dbReference type="ARBA" id="ARBA00023012"/>
    </source>
</evidence>
<dbReference type="SUPFAM" id="SSF46689">
    <property type="entry name" value="Homeodomain-like"/>
    <property type="match status" value="2"/>
</dbReference>
<name>A0ABS4IYL7_9BACL</name>
<dbReference type="PRINTS" id="PR00032">
    <property type="entry name" value="HTHARAC"/>
</dbReference>